<sequence length="1069" mass="126652">MTINFLHFFIFLIVCSIVHCENHQWSNGTQDQITRIKRTLEINPVLNFDFDLSVLGLFRTAINIWETPSIEKEIIKLLKEYHTNEPNFDNEHELTNDWSKHILDELDNLEHIPYSLKNQISYVIRPLGEEMVTFLKKTYNNLLNTEYNKYPSIYDYVEKVVWNSHGKIDEEKTFLKIFNNRQIGNKSLNYVFLFLEACRYCLERPIITLWNECHAADQRKILTSINNNFIVRGTDGVREIPSFYILQNQYLLYYWKWYFKNQSLPILQSEVVVPDFYSDTTILSMTLVRAIDKNNIPAVKYLLGQSFDAKQTKFILRHCINSLLSQTKSSYLDDMLIFLLQRIPSDMFNELFKEQGMYILDLFIRSWPGRYLFMNVLDAGRHYITPKNYHELFGHLVRKIFDEYTLLGRSTRTSIWLLKEFLDNNSHFFRDGVIDACWSLPISEDKKLTVISFISTFPDFENSITPETRKMIVRGFTKIARHLFINEKFDVITGFVNHFFNDGERNEFSQKVNIGEIHKGLFRTAINIWETPSIEKEIIKLLKEYHTNEPNFDNEHELTNDWSKHILDELDNLEHIPYSLRNQISYVIRPIGEEMVMFLKKTYKSLSNAGDNYYPSIYDYVEKIVWHSHGKINEEKTFIEIFNSRQTGNKPLNHVFLFLEACKHCLEQPIKTLWYECDAADQRKILGNINHNFMVGGADVVPEIPNFYNLGNQYLLYYWRWHFKNEHLYILQSELVEPDFYSDTTILSTTLVRAIERKNIPAVKYLLGQSLDSKQTKIVLRQGINSLLSQTKSSYLDDMLIFLLQRIPSDMFNEIFQEQGMHILDIFIHSWPGRYIFINVLDAGRHDITPKNYHELFGNLVRKIFEEYTLLGRSTRTSIWLLKEFLDNCSHYFRDGVIDALWLLPISENKKLTVISFIAKFSDFENSITARTRKMIVRGFTKIARLLFIDEKFDVITGFVNHFFTDDERNEFSQKINIGDIHKSLLLNSDDDDDYKKFKNLIEWNKQSKSTLSSQLFNEMIKSDKKLKKKYNAFVEWHNKEYPHDQTIVAAEKSMFERIQITARNYMRG</sequence>
<gene>
    <name evidence="2" type="ORF">HCN44_005082</name>
</gene>
<feature type="signal peptide" evidence="1">
    <location>
        <begin position="1"/>
        <end position="20"/>
    </location>
</feature>
<feature type="chain" id="PRO_5032295078" evidence="1">
    <location>
        <begin position="21"/>
        <end position="1069"/>
    </location>
</feature>
<evidence type="ECO:0000313" key="2">
    <source>
        <dbReference type="EMBL" id="KAF7992738.1"/>
    </source>
</evidence>
<dbReference type="OrthoDB" id="7602116at2759"/>
<name>A0A834XUH9_APHGI</name>
<keyword evidence="1" id="KW-0732">Signal</keyword>
<accession>A0A834XUH9</accession>
<reference evidence="2 3" key="1">
    <citation type="submission" date="2020-08" db="EMBL/GenBank/DDBJ databases">
        <title>Aphidius gifuensis genome sequencing and assembly.</title>
        <authorList>
            <person name="Du Z."/>
        </authorList>
    </citation>
    <scope>NUCLEOTIDE SEQUENCE [LARGE SCALE GENOMIC DNA]</scope>
    <source>
        <strain evidence="2">YNYX2018</strain>
        <tissue evidence="2">Adults</tissue>
    </source>
</reference>
<protein>
    <submittedName>
        <fullName evidence="2">Uncharacterized protein</fullName>
    </submittedName>
</protein>
<evidence type="ECO:0000313" key="3">
    <source>
        <dbReference type="Proteomes" id="UP000639338"/>
    </source>
</evidence>
<dbReference type="EMBL" id="JACMRX010000003">
    <property type="protein sequence ID" value="KAF7992738.1"/>
    <property type="molecule type" value="Genomic_DNA"/>
</dbReference>
<organism evidence="2 3">
    <name type="scientific">Aphidius gifuensis</name>
    <name type="common">Parasitoid wasp</name>
    <dbReference type="NCBI Taxonomy" id="684658"/>
    <lineage>
        <taxon>Eukaryota</taxon>
        <taxon>Metazoa</taxon>
        <taxon>Ecdysozoa</taxon>
        <taxon>Arthropoda</taxon>
        <taxon>Hexapoda</taxon>
        <taxon>Insecta</taxon>
        <taxon>Pterygota</taxon>
        <taxon>Neoptera</taxon>
        <taxon>Endopterygota</taxon>
        <taxon>Hymenoptera</taxon>
        <taxon>Apocrita</taxon>
        <taxon>Ichneumonoidea</taxon>
        <taxon>Braconidae</taxon>
        <taxon>Aphidiinae</taxon>
        <taxon>Aphidius</taxon>
    </lineage>
</organism>
<comment type="caution">
    <text evidence="2">The sequence shown here is derived from an EMBL/GenBank/DDBJ whole genome shotgun (WGS) entry which is preliminary data.</text>
</comment>
<evidence type="ECO:0000256" key="1">
    <source>
        <dbReference type="SAM" id="SignalP"/>
    </source>
</evidence>
<dbReference type="AlphaFoldDB" id="A0A834XUH9"/>
<keyword evidence="3" id="KW-1185">Reference proteome</keyword>
<dbReference type="Proteomes" id="UP000639338">
    <property type="component" value="Unassembled WGS sequence"/>
</dbReference>
<proteinExistence type="predicted"/>